<dbReference type="InterPro" id="IPR018170">
    <property type="entry name" value="Aldo/ket_reductase_CS"/>
</dbReference>
<organism evidence="5 6">
    <name type="scientific">Trichomonas vaginalis (strain ATCC PRA-98 / G3)</name>
    <dbReference type="NCBI Taxonomy" id="412133"/>
    <lineage>
        <taxon>Eukaryota</taxon>
        <taxon>Metamonada</taxon>
        <taxon>Parabasalia</taxon>
        <taxon>Trichomonadida</taxon>
        <taxon>Trichomonadidae</taxon>
        <taxon>Trichomonas</taxon>
    </lineage>
</organism>
<dbReference type="OMA" id="AWKAMEG"/>
<dbReference type="Gene3D" id="3.20.20.100">
    <property type="entry name" value="NADP-dependent oxidoreductase domain"/>
    <property type="match status" value="1"/>
</dbReference>
<sequence>MEVIPSIGLGTFLAEDPAALKAAVHSAIEDSGYRHVDCAAYYKNQEIIGEALSEIFAKGQVKREEVWITSKVWNTKHRPDLLVKDVKKTLKELKLEYLDLVLVHWACAFQSREDDEYLPRDETGKIITENIDILETWKAMEECYNLGLAKHIGVSNFSIEQLERMRYDPGVKIQPYCNQVESHMYLQQQPMLDYLTQRKMYMISYTCLGRATLKGPYGYPLLQDPVLNEVAKEIGKTPAQTNLRFLLKLSPYAVVIPKSLNPANIKGNISLDFDLTQEQFEKLRSRQCGWRFVNPYPNWKVDALSLGFN</sequence>
<dbReference type="FunFam" id="3.20.20.100:FF:000049">
    <property type="entry name" value="Oxidoreductase, aldo/keto reductase family protein"/>
    <property type="match status" value="1"/>
</dbReference>
<evidence type="ECO:0000313" key="6">
    <source>
        <dbReference type="Proteomes" id="UP000001542"/>
    </source>
</evidence>
<dbReference type="SMR" id="A2FPE2"/>
<feature type="binding site" evidence="2">
    <location>
        <position position="104"/>
    </location>
    <ligand>
        <name>substrate</name>
    </ligand>
</feature>
<dbReference type="EMBL" id="DS113924">
    <property type="protein sequence ID" value="EAX93215.1"/>
    <property type="molecule type" value="Genomic_DNA"/>
</dbReference>
<gene>
    <name evidence="5" type="ORF">TVAG_245190</name>
</gene>
<dbReference type="InterPro" id="IPR036812">
    <property type="entry name" value="NAD(P)_OxRdtase_dom_sf"/>
</dbReference>
<name>A2FPE2_TRIV3</name>
<dbReference type="VEuPathDB" id="TrichDB:TVAG_245190"/>
<dbReference type="STRING" id="5722.A2FPE2"/>
<dbReference type="SUPFAM" id="SSF51430">
    <property type="entry name" value="NAD(P)-linked oxidoreductase"/>
    <property type="match status" value="1"/>
</dbReference>
<dbReference type="Proteomes" id="UP000001542">
    <property type="component" value="Unassembled WGS sequence"/>
</dbReference>
<dbReference type="PIRSF" id="PIRSF000097">
    <property type="entry name" value="AKR"/>
    <property type="match status" value="1"/>
</dbReference>
<evidence type="ECO:0000256" key="2">
    <source>
        <dbReference type="PIRSR" id="PIRSR000097-2"/>
    </source>
</evidence>
<dbReference type="eggNOG" id="KOG1577">
    <property type="taxonomic scope" value="Eukaryota"/>
</dbReference>
<dbReference type="FunCoup" id="A2FPE2">
    <property type="interactions" value="402"/>
</dbReference>
<feature type="active site" description="Proton donor" evidence="1">
    <location>
        <position position="42"/>
    </location>
</feature>
<dbReference type="PROSITE" id="PS00062">
    <property type="entry name" value="ALDOKETO_REDUCTASE_2"/>
    <property type="match status" value="1"/>
</dbReference>
<dbReference type="Pfam" id="PF00248">
    <property type="entry name" value="Aldo_ket_red"/>
    <property type="match status" value="1"/>
</dbReference>
<dbReference type="VEuPathDB" id="TrichDB:TVAGG3_0017530"/>
<evidence type="ECO:0000259" key="4">
    <source>
        <dbReference type="Pfam" id="PF00248"/>
    </source>
</evidence>
<dbReference type="InParanoid" id="A2FPE2"/>
<feature type="site" description="Lowers pKa of active site Tyr" evidence="3">
    <location>
        <position position="71"/>
    </location>
</feature>
<dbReference type="GO" id="GO:0005829">
    <property type="term" value="C:cytosol"/>
    <property type="evidence" value="ECO:0000318"/>
    <property type="project" value="GO_Central"/>
</dbReference>
<dbReference type="GO" id="GO:0004032">
    <property type="term" value="F:aldose reductase (NADPH) activity"/>
    <property type="evidence" value="ECO:0000318"/>
    <property type="project" value="GO_Central"/>
</dbReference>
<protein>
    <submittedName>
        <fullName evidence="5">Oxidoreductase, aldo/keto reductase family protein</fullName>
    </submittedName>
</protein>
<dbReference type="PRINTS" id="PR00069">
    <property type="entry name" value="ALDKETRDTASE"/>
</dbReference>
<dbReference type="KEGG" id="tva:4750933"/>
<evidence type="ECO:0000313" key="5">
    <source>
        <dbReference type="EMBL" id="EAX93215.1"/>
    </source>
</evidence>
<evidence type="ECO:0000256" key="3">
    <source>
        <dbReference type="PIRSR" id="PIRSR000097-3"/>
    </source>
</evidence>
<dbReference type="PROSITE" id="PS00798">
    <property type="entry name" value="ALDOKETO_REDUCTASE_1"/>
    <property type="match status" value="1"/>
</dbReference>
<dbReference type="InterPro" id="IPR020471">
    <property type="entry name" value="AKR"/>
</dbReference>
<keyword evidence="6" id="KW-1185">Reference proteome</keyword>
<dbReference type="PANTHER" id="PTHR11732">
    <property type="entry name" value="ALDO/KETO REDUCTASE"/>
    <property type="match status" value="1"/>
</dbReference>
<feature type="domain" description="NADP-dependent oxidoreductase" evidence="4">
    <location>
        <begin position="7"/>
        <end position="285"/>
    </location>
</feature>
<dbReference type="OrthoDB" id="416253at2759"/>
<dbReference type="RefSeq" id="XP_001306145.1">
    <property type="nucleotide sequence ID" value="XM_001306144.1"/>
</dbReference>
<reference evidence="5" key="1">
    <citation type="submission" date="2006-10" db="EMBL/GenBank/DDBJ databases">
        <authorList>
            <person name="Amadeo P."/>
            <person name="Zhao Q."/>
            <person name="Wortman J."/>
            <person name="Fraser-Liggett C."/>
            <person name="Carlton J."/>
        </authorList>
    </citation>
    <scope>NUCLEOTIDE SEQUENCE</scope>
    <source>
        <strain evidence="5">G3</strain>
    </source>
</reference>
<dbReference type="InterPro" id="IPR023210">
    <property type="entry name" value="NADP_OxRdtase_dom"/>
</dbReference>
<reference evidence="5" key="2">
    <citation type="journal article" date="2007" name="Science">
        <title>Draft genome sequence of the sexually transmitted pathogen Trichomonas vaginalis.</title>
        <authorList>
            <person name="Carlton J.M."/>
            <person name="Hirt R.P."/>
            <person name="Silva J.C."/>
            <person name="Delcher A.L."/>
            <person name="Schatz M."/>
            <person name="Zhao Q."/>
            <person name="Wortman J.R."/>
            <person name="Bidwell S.L."/>
            <person name="Alsmark U.C.M."/>
            <person name="Besteiro S."/>
            <person name="Sicheritz-Ponten T."/>
            <person name="Noel C.J."/>
            <person name="Dacks J.B."/>
            <person name="Foster P.G."/>
            <person name="Simillion C."/>
            <person name="Van de Peer Y."/>
            <person name="Miranda-Saavedra D."/>
            <person name="Barton G.J."/>
            <person name="Westrop G.D."/>
            <person name="Mueller S."/>
            <person name="Dessi D."/>
            <person name="Fiori P.L."/>
            <person name="Ren Q."/>
            <person name="Paulsen I."/>
            <person name="Zhang H."/>
            <person name="Bastida-Corcuera F.D."/>
            <person name="Simoes-Barbosa A."/>
            <person name="Brown M.T."/>
            <person name="Hayes R.D."/>
            <person name="Mukherjee M."/>
            <person name="Okumura C.Y."/>
            <person name="Schneider R."/>
            <person name="Smith A.J."/>
            <person name="Vanacova S."/>
            <person name="Villalvazo M."/>
            <person name="Haas B.J."/>
            <person name="Pertea M."/>
            <person name="Feldblyum T.V."/>
            <person name="Utterback T.R."/>
            <person name="Shu C.L."/>
            <person name="Osoegawa K."/>
            <person name="de Jong P.J."/>
            <person name="Hrdy I."/>
            <person name="Horvathova L."/>
            <person name="Zubacova Z."/>
            <person name="Dolezal P."/>
            <person name="Malik S.B."/>
            <person name="Logsdon J.M. Jr."/>
            <person name="Henze K."/>
            <person name="Gupta A."/>
            <person name="Wang C.C."/>
            <person name="Dunne R.L."/>
            <person name="Upcroft J.A."/>
            <person name="Upcroft P."/>
            <person name="White O."/>
            <person name="Salzberg S.L."/>
            <person name="Tang P."/>
            <person name="Chiu C.-H."/>
            <person name="Lee Y.-S."/>
            <person name="Embley T.M."/>
            <person name="Coombs G.H."/>
            <person name="Mottram J.C."/>
            <person name="Tachezy J."/>
            <person name="Fraser-Liggett C.M."/>
            <person name="Johnson P.J."/>
        </authorList>
    </citation>
    <scope>NUCLEOTIDE SEQUENCE [LARGE SCALE GENOMIC DNA]</scope>
    <source>
        <strain evidence="5">G3</strain>
    </source>
</reference>
<proteinExistence type="predicted"/>
<evidence type="ECO:0000256" key="1">
    <source>
        <dbReference type="PIRSR" id="PIRSR000097-1"/>
    </source>
</evidence>
<accession>A2FPE2</accession>
<dbReference type="AlphaFoldDB" id="A2FPE2"/>